<keyword evidence="2" id="KW-1185">Reference proteome</keyword>
<feature type="non-terminal residue" evidence="3">
    <location>
        <position position="1"/>
    </location>
</feature>
<dbReference type="Pfam" id="PF21192">
    <property type="entry name" value="OB_NMD3"/>
    <property type="match status" value="1"/>
</dbReference>
<dbReference type="InterPro" id="IPR039768">
    <property type="entry name" value="Nmd3"/>
</dbReference>
<dbReference type="PANTHER" id="PTHR12746">
    <property type="entry name" value="NONSENSE-MEDIATED MRNA DECAY PROTEIN 3"/>
    <property type="match status" value="1"/>
</dbReference>
<evidence type="ECO:0000259" key="1">
    <source>
        <dbReference type="Pfam" id="PF21192"/>
    </source>
</evidence>
<feature type="domain" description="60S ribosomal export protein NMD3 OB-fold" evidence="1">
    <location>
        <begin position="22"/>
        <end position="113"/>
    </location>
</feature>
<protein>
    <submittedName>
        <fullName evidence="3">60S ribosomal export protein NMD3-like</fullName>
    </submittedName>
</protein>
<gene>
    <name evidence="3" type="primary">LOC106807783</name>
</gene>
<accession>A0ABM1E0J6</accession>
<dbReference type="GeneID" id="106807783"/>
<sequence length="155" mass="17725">AEFPANVFWRSPFGTICSSKKLTEYVVMDVEQIAEKDRKHVPKPISQRHILADVYVCKATELGMSDSQYHCRTHLGHLLHPGDSVLGFDLSNSNVNDHHLSTVSPDKIPDVFFSKITQNDNPDEHYECFGDEDDYQKEIRRKFFNGMSLNELPGI</sequence>
<evidence type="ECO:0000313" key="3">
    <source>
        <dbReference type="RefSeq" id="XP_014665717.1"/>
    </source>
</evidence>
<evidence type="ECO:0000313" key="2">
    <source>
        <dbReference type="Proteomes" id="UP000695022"/>
    </source>
</evidence>
<dbReference type="PANTHER" id="PTHR12746:SF2">
    <property type="entry name" value="60S RIBOSOMAL EXPORT PROTEIN NMD3"/>
    <property type="match status" value="1"/>
</dbReference>
<dbReference type="Proteomes" id="UP000695022">
    <property type="component" value="Unplaced"/>
</dbReference>
<proteinExistence type="predicted"/>
<reference evidence="3" key="1">
    <citation type="submission" date="2025-08" db="UniProtKB">
        <authorList>
            <consortium name="RefSeq"/>
        </authorList>
    </citation>
    <scope>IDENTIFICATION</scope>
</reference>
<dbReference type="InterPro" id="IPR048898">
    <property type="entry name" value="OB_NMD3"/>
</dbReference>
<name>A0ABM1E0J6_PRICU</name>
<dbReference type="RefSeq" id="XP_014665717.1">
    <property type="nucleotide sequence ID" value="XM_014810231.1"/>
</dbReference>
<organism evidence="2 3">
    <name type="scientific">Priapulus caudatus</name>
    <name type="common">Priapulid worm</name>
    <dbReference type="NCBI Taxonomy" id="37621"/>
    <lineage>
        <taxon>Eukaryota</taxon>
        <taxon>Metazoa</taxon>
        <taxon>Ecdysozoa</taxon>
        <taxon>Scalidophora</taxon>
        <taxon>Priapulida</taxon>
        <taxon>Priapulimorpha</taxon>
        <taxon>Priapulimorphida</taxon>
        <taxon>Priapulidae</taxon>
        <taxon>Priapulus</taxon>
    </lineage>
</organism>